<name>A0A165XKK0_9AGAM</name>
<gene>
    <name evidence="2" type="ORF">SISSUDRAFT_1037839</name>
</gene>
<sequence>MFAPGSGIPSWDVTDCTVNLQIRTGITAALWSILLVLFLINSHIIVTRSGRPRKDDTVLLVLMITFVVATVEFGLNIGNIASQTPSRIRHPSNMRCIQNDPTFLRVPMMMQMFIGDAFTAYRTWLLWDRKIIVAIVPILLLVILGGS</sequence>
<reference evidence="2 3" key="1">
    <citation type="journal article" date="2016" name="Mol. Biol. Evol.">
        <title>Comparative Genomics of Early-Diverging Mushroom-Forming Fungi Provides Insights into the Origins of Lignocellulose Decay Capabilities.</title>
        <authorList>
            <person name="Nagy L.G."/>
            <person name="Riley R."/>
            <person name="Tritt A."/>
            <person name="Adam C."/>
            <person name="Daum C."/>
            <person name="Floudas D."/>
            <person name="Sun H."/>
            <person name="Yadav J.S."/>
            <person name="Pangilinan J."/>
            <person name="Larsson K.H."/>
            <person name="Matsuura K."/>
            <person name="Barry K."/>
            <person name="Labutti K."/>
            <person name="Kuo R."/>
            <person name="Ohm R.A."/>
            <person name="Bhattacharya S.S."/>
            <person name="Shirouzu T."/>
            <person name="Yoshinaga Y."/>
            <person name="Martin F.M."/>
            <person name="Grigoriev I.V."/>
            <person name="Hibbett D.S."/>
        </authorList>
    </citation>
    <scope>NUCLEOTIDE SEQUENCE [LARGE SCALE GENOMIC DNA]</scope>
    <source>
        <strain evidence="2 3">HHB10207 ss-3</strain>
    </source>
</reference>
<dbReference type="AlphaFoldDB" id="A0A165XKK0"/>
<feature type="transmembrane region" description="Helical" evidence="1">
    <location>
        <begin position="58"/>
        <end position="81"/>
    </location>
</feature>
<keyword evidence="1" id="KW-0472">Membrane</keyword>
<accession>A0A165XKK0</accession>
<evidence type="ECO:0000256" key="1">
    <source>
        <dbReference type="SAM" id="Phobius"/>
    </source>
</evidence>
<feature type="transmembrane region" description="Helical" evidence="1">
    <location>
        <begin position="28"/>
        <end position="46"/>
    </location>
</feature>
<keyword evidence="3" id="KW-1185">Reference proteome</keyword>
<proteinExistence type="predicted"/>
<protein>
    <submittedName>
        <fullName evidence="2">Uncharacterized protein</fullName>
    </submittedName>
</protein>
<organism evidence="2 3">
    <name type="scientific">Sistotremastrum suecicum HHB10207 ss-3</name>
    <dbReference type="NCBI Taxonomy" id="1314776"/>
    <lineage>
        <taxon>Eukaryota</taxon>
        <taxon>Fungi</taxon>
        <taxon>Dikarya</taxon>
        <taxon>Basidiomycota</taxon>
        <taxon>Agaricomycotina</taxon>
        <taxon>Agaricomycetes</taxon>
        <taxon>Sistotremastrales</taxon>
        <taxon>Sistotremastraceae</taxon>
        <taxon>Sistotremastrum</taxon>
    </lineage>
</organism>
<dbReference type="EMBL" id="KV428356">
    <property type="protein sequence ID" value="KZT32289.1"/>
    <property type="molecule type" value="Genomic_DNA"/>
</dbReference>
<keyword evidence="1" id="KW-1133">Transmembrane helix</keyword>
<feature type="transmembrane region" description="Helical" evidence="1">
    <location>
        <begin position="127"/>
        <end position="146"/>
    </location>
</feature>
<evidence type="ECO:0000313" key="2">
    <source>
        <dbReference type="EMBL" id="KZT32289.1"/>
    </source>
</evidence>
<keyword evidence="1" id="KW-0812">Transmembrane</keyword>
<dbReference type="Proteomes" id="UP000076798">
    <property type="component" value="Unassembled WGS sequence"/>
</dbReference>
<evidence type="ECO:0000313" key="3">
    <source>
        <dbReference type="Proteomes" id="UP000076798"/>
    </source>
</evidence>